<feature type="non-terminal residue" evidence="1">
    <location>
        <position position="1"/>
    </location>
</feature>
<accession>X1RF44</accession>
<comment type="caution">
    <text evidence="1">The sequence shown here is derived from an EMBL/GenBank/DDBJ whole genome shotgun (WGS) entry which is preliminary data.</text>
</comment>
<organism evidence="1">
    <name type="scientific">marine sediment metagenome</name>
    <dbReference type="NCBI Taxonomy" id="412755"/>
    <lineage>
        <taxon>unclassified sequences</taxon>
        <taxon>metagenomes</taxon>
        <taxon>ecological metagenomes</taxon>
    </lineage>
</organism>
<dbReference type="EMBL" id="BARW01008011">
    <property type="protein sequence ID" value="GAI79228.1"/>
    <property type="molecule type" value="Genomic_DNA"/>
</dbReference>
<name>X1RF44_9ZZZZ</name>
<sequence>FNDMNQEWQPDGSVIITLSKRGENRAYRFRVRDLYGEHEEVLEHKVIPTGPPPWLSWHRSPH</sequence>
<gene>
    <name evidence="1" type="ORF">S12H4_16550</name>
</gene>
<evidence type="ECO:0008006" key="2">
    <source>
        <dbReference type="Google" id="ProtNLM"/>
    </source>
</evidence>
<proteinExistence type="predicted"/>
<protein>
    <recommendedName>
        <fullName evidence="2">Dipeptidylpeptidase IV N-terminal domain-containing protein</fullName>
    </recommendedName>
</protein>
<reference evidence="1" key="1">
    <citation type="journal article" date="2014" name="Front. Microbiol.">
        <title>High frequency of phylogenetically diverse reductive dehalogenase-homologous genes in deep subseafloor sedimentary metagenomes.</title>
        <authorList>
            <person name="Kawai M."/>
            <person name="Futagami T."/>
            <person name="Toyoda A."/>
            <person name="Takaki Y."/>
            <person name="Nishi S."/>
            <person name="Hori S."/>
            <person name="Arai W."/>
            <person name="Tsubouchi T."/>
            <person name="Morono Y."/>
            <person name="Uchiyama I."/>
            <person name="Ito T."/>
            <person name="Fujiyama A."/>
            <person name="Inagaki F."/>
            <person name="Takami H."/>
        </authorList>
    </citation>
    <scope>NUCLEOTIDE SEQUENCE</scope>
    <source>
        <strain evidence="1">Expedition CK06-06</strain>
    </source>
</reference>
<dbReference type="AlphaFoldDB" id="X1RF44"/>
<evidence type="ECO:0000313" key="1">
    <source>
        <dbReference type="EMBL" id="GAI79228.1"/>
    </source>
</evidence>